<proteinExistence type="predicted"/>
<evidence type="ECO:0000313" key="1">
    <source>
        <dbReference type="EMBL" id="QKF94336.1"/>
    </source>
</evidence>
<organism evidence="1 2">
    <name type="scientific">Fadolivirus FV1/VV64</name>
    <dbReference type="NCBI Taxonomy" id="3070911"/>
    <lineage>
        <taxon>Viruses</taxon>
        <taxon>Varidnaviria</taxon>
        <taxon>Bamfordvirae</taxon>
        <taxon>Nucleocytoviricota</taxon>
        <taxon>Megaviricetes</taxon>
        <taxon>Imitervirales</taxon>
        <taxon>Mimiviridae</taxon>
        <taxon>Klosneuvirinae</taxon>
        <taxon>Fadolivirus</taxon>
        <taxon>Fadolivirus algeromassiliense</taxon>
    </lineage>
</organism>
<evidence type="ECO:0000313" key="2">
    <source>
        <dbReference type="Proteomes" id="UP001162001"/>
    </source>
</evidence>
<dbReference type="Proteomes" id="UP001162001">
    <property type="component" value="Segment"/>
</dbReference>
<dbReference type="EMBL" id="MT418680">
    <property type="protein sequence ID" value="QKF94336.1"/>
    <property type="molecule type" value="Genomic_DNA"/>
</dbReference>
<protein>
    <submittedName>
        <fullName evidence="1">Uncharacterized protein</fullName>
    </submittedName>
</protein>
<gene>
    <name evidence="1" type="ORF">Fadolivirus_1_878</name>
</gene>
<name>A0A7D3V7S1_9VIRU</name>
<reference evidence="1 2" key="1">
    <citation type="submission" date="2020-04" db="EMBL/GenBank/DDBJ databases">
        <title>Advantages and limits of metagenomic assembly and binning of a giant virus.</title>
        <authorList>
            <person name="Schulz F."/>
            <person name="Andreani J."/>
            <person name="Francis R."/>
            <person name="Boudjemaa H."/>
            <person name="Bou Khalil J.Y."/>
            <person name="Lee J."/>
            <person name="La Scola B."/>
            <person name="Woyke T."/>
        </authorList>
    </citation>
    <scope>NUCLEOTIDE SEQUENCE [LARGE SCALE GENOMIC DNA]</scope>
    <source>
        <strain evidence="1 2">FV1/VV64</strain>
    </source>
</reference>
<keyword evidence="2" id="KW-1185">Reference proteome</keyword>
<accession>A0A7D3V7S1</accession>
<sequence>MEPDYIKPIILYDLFFTKPISNITKPQKENTPPLTFPSLPYTPVKRKKRTIDDYSLGELEQLISPNGKKILHTVPIEEQKELARALVEDVRLIESKEMEEYKNDPDYKEKLENNGLGFYMENFISFYGICPVCKENTLRKYSFSNMPVVDLICINAAYHQVHGGCFLYQVKTSLDDMYFNKTHNYISVGSKRFGYNSHIIHTNDDINKKRLVIGYICLYLNRVIGHDNKYNINKTKSFILLPNLQDQSGLYYYQYIDPIMGKNRIRWNSPTKIDDIEVCINNNTKVDTNDVFFETDVENPYIRFPADVLGDEWNQYKQKGIKYGGKRYKLVY</sequence>